<evidence type="ECO:0000256" key="1">
    <source>
        <dbReference type="ARBA" id="ARBA00022801"/>
    </source>
</evidence>
<dbReference type="GO" id="GO:0016787">
    <property type="term" value="F:hydrolase activity"/>
    <property type="evidence" value="ECO:0007669"/>
    <property type="project" value="UniProtKB-UniRule"/>
</dbReference>
<dbReference type="Pfam" id="PF01734">
    <property type="entry name" value="Patatin"/>
    <property type="match status" value="1"/>
</dbReference>
<keyword evidence="1 4" id="KW-0378">Hydrolase</keyword>
<feature type="short sequence motif" description="DGA/G" evidence="4">
    <location>
        <begin position="252"/>
        <end position="254"/>
    </location>
</feature>
<dbReference type="InterPro" id="IPR016035">
    <property type="entry name" value="Acyl_Trfase/lysoPLipase"/>
</dbReference>
<dbReference type="PANTHER" id="PTHR14226:SF76">
    <property type="entry name" value="NTE FAMILY PROTEIN RSSA"/>
    <property type="match status" value="1"/>
</dbReference>
<dbReference type="OrthoDB" id="5290098at2"/>
<dbReference type="InterPro" id="IPR050301">
    <property type="entry name" value="NTE"/>
</dbReference>
<feature type="domain" description="PNPLA" evidence="5">
    <location>
        <begin position="107"/>
        <end position="265"/>
    </location>
</feature>
<dbReference type="RefSeq" id="WP_130483796.1">
    <property type="nucleotide sequence ID" value="NZ_SGWV01000014.1"/>
</dbReference>
<feature type="short sequence motif" description="GXSXG" evidence="4">
    <location>
        <begin position="138"/>
        <end position="142"/>
    </location>
</feature>
<evidence type="ECO:0000256" key="3">
    <source>
        <dbReference type="ARBA" id="ARBA00023098"/>
    </source>
</evidence>
<dbReference type="PANTHER" id="PTHR14226">
    <property type="entry name" value="NEUROPATHY TARGET ESTERASE/SWISS CHEESE D.MELANOGASTER"/>
    <property type="match status" value="1"/>
</dbReference>
<comment type="caution">
    <text evidence="4">Lacks conserved residue(s) required for the propagation of feature annotation.</text>
</comment>
<name>A0A4Q7LBY5_9BURK</name>
<dbReference type="PROSITE" id="PS51635">
    <property type="entry name" value="PNPLA"/>
    <property type="match status" value="1"/>
</dbReference>
<evidence type="ECO:0000256" key="2">
    <source>
        <dbReference type="ARBA" id="ARBA00022963"/>
    </source>
</evidence>
<dbReference type="EMBL" id="SGWV01000014">
    <property type="protein sequence ID" value="RZS46722.1"/>
    <property type="molecule type" value="Genomic_DNA"/>
</dbReference>
<dbReference type="InterPro" id="IPR002641">
    <property type="entry name" value="PNPLA_dom"/>
</dbReference>
<evidence type="ECO:0000259" key="5">
    <source>
        <dbReference type="PROSITE" id="PS51635"/>
    </source>
</evidence>
<evidence type="ECO:0000313" key="7">
    <source>
        <dbReference type="Proteomes" id="UP000293433"/>
    </source>
</evidence>
<keyword evidence="3 4" id="KW-0443">Lipid metabolism</keyword>
<feature type="active site" description="Proton acceptor" evidence="4">
    <location>
        <position position="252"/>
    </location>
</feature>
<dbReference type="CDD" id="cd07205">
    <property type="entry name" value="Pat_PNPLA6_PNPLA7_NTE1_like"/>
    <property type="match status" value="1"/>
</dbReference>
<keyword evidence="7" id="KW-1185">Reference proteome</keyword>
<keyword evidence="2 4" id="KW-0442">Lipid degradation</keyword>
<dbReference type="Gene3D" id="3.40.1090.10">
    <property type="entry name" value="Cytosolic phospholipase A2 catalytic domain"/>
    <property type="match status" value="1"/>
</dbReference>
<feature type="active site" description="Nucleophile" evidence="4">
    <location>
        <position position="140"/>
    </location>
</feature>
<accession>A0A4Q7LBY5</accession>
<proteinExistence type="predicted"/>
<comment type="caution">
    <text evidence="6">The sequence shown here is derived from an EMBL/GenBank/DDBJ whole genome shotgun (WGS) entry which is preliminary data.</text>
</comment>
<dbReference type="AlphaFoldDB" id="A0A4Q7LBY5"/>
<sequence length="358" mass="36791">MFAPTRFAPTLSPLPSLQPAAHAVRRHLGGLAVALTLLITGCATAPGGPQAPVVAGGIDASGGTLPTVPTTPPDGAASSPGGVVEPPPVVVVPPTPPTPPKPPRIGLALGGGAARGFAHIGVIQVLEEHGIRPDLVVGTSAGSLVAALYASGHNGQALAKLADTMDEATITDWSFPLRGVIRGEALARYVRNQTGSKTIEQMKMPLGIVATDLDDGSGILFRRGDAGTAVRASSSVPAVFQPVTIGGREYVDGGLVAPVPVRYARQMGAELIIAVDISSPPEGAATGDAMKMLLQTFSIMGRSINNFELREADVVLRPKLNGISSADFSARKRSIQAGRDIALAMLTELKNKILAKTR</sequence>
<protein>
    <submittedName>
        <fullName evidence="6">NTE family protein</fullName>
    </submittedName>
</protein>
<dbReference type="Proteomes" id="UP000293433">
    <property type="component" value="Unassembled WGS sequence"/>
</dbReference>
<organism evidence="6 7">
    <name type="scientific">Sphaerotilus mobilis</name>
    <dbReference type="NCBI Taxonomy" id="47994"/>
    <lineage>
        <taxon>Bacteria</taxon>
        <taxon>Pseudomonadati</taxon>
        <taxon>Pseudomonadota</taxon>
        <taxon>Betaproteobacteria</taxon>
        <taxon>Burkholderiales</taxon>
        <taxon>Sphaerotilaceae</taxon>
        <taxon>Sphaerotilus</taxon>
    </lineage>
</organism>
<reference evidence="6 7" key="1">
    <citation type="submission" date="2019-02" db="EMBL/GenBank/DDBJ databases">
        <title>Genomic Encyclopedia of Type Strains, Phase IV (KMG-IV): sequencing the most valuable type-strain genomes for metagenomic binning, comparative biology and taxonomic classification.</title>
        <authorList>
            <person name="Goeker M."/>
        </authorList>
    </citation>
    <scope>NUCLEOTIDE SEQUENCE [LARGE SCALE GENOMIC DNA]</scope>
    <source>
        <strain evidence="6 7">DSM 10617</strain>
    </source>
</reference>
<dbReference type="SUPFAM" id="SSF52151">
    <property type="entry name" value="FabD/lysophospholipase-like"/>
    <property type="match status" value="1"/>
</dbReference>
<evidence type="ECO:0000313" key="6">
    <source>
        <dbReference type="EMBL" id="RZS46722.1"/>
    </source>
</evidence>
<dbReference type="GO" id="GO:0016042">
    <property type="term" value="P:lipid catabolic process"/>
    <property type="evidence" value="ECO:0007669"/>
    <property type="project" value="UniProtKB-UniRule"/>
</dbReference>
<gene>
    <name evidence="6" type="ORF">EV685_3979</name>
</gene>
<evidence type="ECO:0000256" key="4">
    <source>
        <dbReference type="PROSITE-ProRule" id="PRU01161"/>
    </source>
</evidence>